<gene>
    <name evidence="2" type="ORF">CKAH01_14481</name>
</gene>
<dbReference type="EMBL" id="VYYT01000085">
    <property type="protein sequence ID" value="KAK2771117.1"/>
    <property type="molecule type" value="Genomic_DNA"/>
</dbReference>
<name>A0AAD9YMR7_COLKA</name>
<keyword evidence="1" id="KW-0472">Membrane</keyword>
<evidence type="ECO:0000313" key="3">
    <source>
        <dbReference type="Proteomes" id="UP001281614"/>
    </source>
</evidence>
<feature type="transmembrane region" description="Helical" evidence="1">
    <location>
        <begin position="36"/>
        <end position="59"/>
    </location>
</feature>
<keyword evidence="1" id="KW-1133">Transmembrane helix</keyword>
<reference evidence="2" key="1">
    <citation type="submission" date="2023-02" db="EMBL/GenBank/DDBJ databases">
        <title>Colletotrichum kahawae CIFC_Que2 genome sequencing and assembly.</title>
        <authorList>
            <person name="Baroncelli R."/>
        </authorList>
    </citation>
    <scope>NUCLEOTIDE SEQUENCE</scope>
    <source>
        <strain evidence="2">CIFC_Que2</strain>
    </source>
</reference>
<evidence type="ECO:0000313" key="2">
    <source>
        <dbReference type="EMBL" id="KAK2771117.1"/>
    </source>
</evidence>
<feature type="transmembrane region" description="Helical" evidence="1">
    <location>
        <begin position="123"/>
        <end position="143"/>
    </location>
</feature>
<dbReference type="AlphaFoldDB" id="A0AAD9YMR7"/>
<evidence type="ECO:0000256" key="1">
    <source>
        <dbReference type="SAM" id="Phobius"/>
    </source>
</evidence>
<dbReference type="Proteomes" id="UP001281614">
    <property type="component" value="Unassembled WGS sequence"/>
</dbReference>
<accession>A0AAD9YMR7</accession>
<keyword evidence="3" id="KW-1185">Reference proteome</keyword>
<keyword evidence="1" id="KW-0812">Transmembrane</keyword>
<comment type="caution">
    <text evidence="2">The sequence shown here is derived from an EMBL/GenBank/DDBJ whole genome shotgun (WGS) entry which is preliminary data.</text>
</comment>
<organism evidence="2 3">
    <name type="scientific">Colletotrichum kahawae</name>
    <name type="common">Coffee berry disease fungus</name>
    <dbReference type="NCBI Taxonomy" id="34407"/>
    <lineage>
        <taxon>Eukaryota</taxon>
        <taxon>Fungi</taxon>
        <taxon>Dikarya</taxon>
        <taxon>Ascomycota</taxon>
        <taxon>Pezizomycotina</taxon>
        <taxon>Sordariomycetes</taxon>
        <taxon>Hypocreomycetidae</taxon>
        <taxon>Glomerellales</taxon>
        <taxon>Glomerellaceae</taxon>
        <taxon>Colletotrichum</taxon>
        <taxon>Colletotrichum gloeosporioides species complex</taxon>
    </lineage>
</organism>
<protein>
    <submittedName>
        <fullName evidence="2">Ankyrin repeat protein</fullName>
    </submittedName>
</protein>
<sequence>MLAALGVALQTTALVFPGLATYHFQWKKGDVPVAGYGYLCFFIGTVSLTIGIMLCGHIIESTTDETNYELSEDSKNEGYRFLCLQKALTLGDQEFPSCAIFLGGDSGVLRTSRRGFQRRSSTWSRATLWVFVTLSGYIVQFVGLRALHWSATIVQLGVTIIMTCIRALARMSLASDPETSTLSLTGHEIAWLTSLVKFEGEKVSAQKGVCHHQQPFEYFNKGRADIASHSNDVDFDKGQLFWEIISDHSEESGAVVDWLNDATPSTSSDTHMGDRTGFVSSKLLQRIRGPLKSSFNFHPERPDEPETSENENLVQTHMRIATGIRAPNLMTEDNNAERASAALFGVINDIMSSSTENGSRGISDFDWSPEALEAWEKASELCWEFNVREGRVSEYNNKERTQSRFKISLRPNRKRQRRFGAQSWGLDQSARVQLEAAISLSLYTDAARQMYAAGEAKTGIKVTPGRTDRRFRRIVGHAERGDASRLRVHLQMFIPSHVQSSTMSSMRNEEVNMQMKELVKAVCPSWGLPAVQKNRLPATTQEPRETTATHGQLRELELAQMGGEMRPLTQMIRQGVSKSYFGMFLSSSA</sequence>
<proteinExistence type="predicted"/>